<sequence length="698" mass="77125">MKEGVIKENFDAHYPSILSMVGQALIFEIENRSPRHKKQDLQWSESMGNAICILLSICSIPRSAIVKQALLLCVKVDIRGFTRVLSNYISAMPQYHDLHVIASLQHTLGEMDEESYNNFMQVVRPSDYAVVPYVSPGEAPAGVYAFPNLIYPQVPRSTKEGRKSTEGNTNGRLGAMFSSTLNFKETVTLGALICGISFGLPDDAGNPCDVTRPIEVDPIHLSEDLWTLLTSTVASTLASYITVVYPANRQRSDAYVALAFSILLAKSPYPLPKEANKWILHCITRRQEIFEFHFQRWNRRLVQHLASTPDILSPMEGVLEMMDHSEKLQCITNVLHPTYDYLELRDQDGSWAGYEPSMLPGQSVAMCIAESVAATQGTTTMDVLQYIDHSGDDICEFAHIILAYHLTTRGARPSRWQDIYRILTHSSTRDNVSRLPMGMLLDIGIKVASALVQFGGPDQGVQSTRSGSVLLLSILGTLDNPIPLVIRQALANCHQAEVETYMNMVCHRIALHELTWMLTTISTILQMLHTGMNPIPCLLHLLTPAICGTVNVRCNHDDSLFSLLAHDDVSLEVKKAIVDVLVNAVGGTVTDGDHNGWIQEAVLLIEGYGSDSQVSEVAGLQLDNAPEHSVMQESSEGSSEGSSEHEQDMIDINVEPPSQDGSNFELEYTASTVTFSVIDDESSNLRHTPLVNWGLGTF</sequence>
<gene>
    <name evidence="2" type="ORF">GFSPODELE1_LOCUS4216</name>
</gene>
<keyword evidence="3" id="KW-1185">Reference proteome</keyword>
<dbReference type="Proteomes" id="UP001497453">
    <property type="component" value="Chromosome 2"/>
</dbReference>
<feature type="region of interest" description="Disordered" evidence="1">
    <location>
        <begin position="627"/>
        <end position="647"/>
    </location>
</feature>
<organism evidence="2 3">
    <name type="scientific">Somion occarium</name>
    <dbReference type="NCBI Taxonomy" id="3059160"/>
    <lineage>
        <taxon>Eukaryota</taxon>
        <taxon>Fungi</taxon>
        <taxon>Dikarya</taxon>
        <taxon>Basidiomycota</taxon>
        <taxon>Agaricomycotina</taxon>
        <taxon>Agaricomycetes</taxon>
        <taxon>Polyporales</taxon>
        <taxon>Cerrenaceae</taxon>
        <taxon>Somion</taxon>
    </lineage>
</organism>
<dbReference type="EMBL" id="OZ037945">
    <property type="protein sequence ID" value="CAL1702775.1"/>
    <property type="molecule type" value="Genomic_DNA"/>
</dbReference>
<name>A0ABP1D4H2_9APHY</name>
<proteinExistence type="predicted"/>
<evidence type="ECO:0000313" key="3">
    <source>
        <dbReference type="Proteomes" id="UP001497453"/>
    </source>
</evidence>
<evidence type="ECO:0000313" key="2">
    <source>
        <dbReference type="EMBL" id="CAL1702775.1"/>
    </source>
</evidence>
<evidence type="ECO:0000256" key="1">
    <source>
        <dbReference type="SAM" id="MobiDB-lite"/>
    </source>
</evidence>
<accession>A0ABP1D4H2</accession>
<protein>
    <submittedName>
        <fullName evidence="2">Uncharacterized protein</fullName>
    </submittedName>
</protein>
<reference evidence="3" key="1">
    <citation type="submission" date="2024-04" db="EMBL/GenBank/DDBJ databases">
        <authorList>
            <person name="Shaw F."/>
            <person name="Minotto A."/>
        </authorList>
    </citation>
    <scope>NUCLEOTIDE SEQUENCE [LARGE SCALE GENOMIC DNA]</scope>
</reference>